<reference evidence="3" key="1">
    <citation type="submission" date="2022-07" db="EMBL/GenBank/DDBJ databases">
        <title>Phylogenomic reconstructions and comparative analyses of Kickxellomycotina fungi.</title>
        <authorList>
            <person name="Reynolds N.K."/>
            <person name="Stajich J.E."/>
            <person name="Barry K."/>
            <person name="Grigoriev I.V."/>
            <person name="Crous P."/>
            <person name="Smith M.E."/>
        </authorList>
    </citation>
    <scope>NUCLEOTIDE SEQUENCE</scope>
    <source>
        <strain evidence="3">IMI 214461</strain>
    </source>
</reference>
<organism evidence="3 4">
    <name type="scientific">Coemansia thaxteri</name>
    <dbReference type="NCBI Taxonomy" id="2663907"/>
    <lineage>
        <taxon>Eukaryota</taxon>
        <taxon>Fungi</taxon>
        <taxon>Fungi incertae sedis</taxon>
        <taxon>Zoopagomycota</taxon>
        <taxon>Kickxellomycotina</taxon>
        <taxon>Kickxellomycetes</taxon>
        <taxon>Kickxellales</taxon>
        <taxon>Kickxellaceae</taxon>
        <taxon>Coemansia</taxon>
    </lineage>
</organism>
<proteinExistence type="predicted"/>
<feature type="coiled-coil region" evidence="1">
    <location>
        <begin position="164"/>
        <end position="191"/>
    </location>
</feature>
<evidence type="ECO:0000256" key="2">
    <source>
        <dbReference type="SAM" id="MobiDB-lite"/>
    </source>
</evidence>
<accession>A0A9W8BDB5</accession>
<feature type="coiled-coil region" evidence="1">
    <location>
        <begin position="253"/>
        <end position="361"/>
    </location>
</feature>
<sequence length="362" mass="39947">MPNADELHKRVDTLQKQLRKAGDHLKQLAAENGALSEQVEKLSEREAQFHTQMQENADAAIRYQQEISQFKAENKQLAEARERQSVDAGESQDLQPKVQQLEQRIAELVSHSETAASQTTACLDEWEAAAKAWKANLGVPADSDATAVIQAVTLRLVDVPLSSSSDLTQEVEQLRAELDAEKKSTHALKQSKSELELQLHEYASGMTAVSEFLSNGINSASSIPDAVPEALRPGLRLAVQQLGQTSAADEDGRSTREARVAELEQQLEETRTKLRNVTEAREELAQDYDHLLERIGTMKDALTAKMSAESEQVKRLRKEAGSAKSAATLAERKAAQSEKAAQTLEQSLQALRNEFDETKRAL</sequence>
<dbReference type="Proteomes" id="UP001150907">
    <property type="component" value="Unassembled WGS sequence"/>
</dbReference>
<comment type="caution">
    <text evidence="3">The sequence shown here is derived from an EMBL/GenBank/DDBJ whole genome shotgun (WGS) entry which is preliminary data.</text>
</comment>
<dbReference type="OrthoDB" id="425925at2759"/>
<keyword evidence="4" id="KW-1185">Reference proteome</keyword>
<dbReference type="EMBL" id="JANBQF010001488">
    <property type="protein sequence ID" value="KAJ1997120.1"/>
    <property type="molecule type" value="Genomic_DNA"/>
</dbReference>
<protein>
    <submittedName>
        <fullName evidence="3">Uncharacterized protein</fullName>
    </submittedName>
</protein>
<feature type="non-terminal residue" evidence="3">
    <location>
        <position position="362"/>
    </location>
</feature>
<evidence type="ECO:0000313" key="3">
    <source>
        <dbReference type="EMBL" id="KAJ1997120.1"/>
    </source>
</evidence>
<keyword evidence="1" id="KW-0175">Coiled coil</keyword>
<gene>
    <name evidence="3" type="ORF">H4R26_005949</name>
</gene>
<feature type="region of interest" description="Disordered" evidence="2">
    <location>
        <begin position="75"/>
        <end position="95"/>
    </location>
</feature>
<evidence type="ECO:0000256" key="1">
    <source>
        <dbReference type="SAM" id="Coils"/>
    </source>
</evidence>
<feature type="compositionally biased region" description="Basic and acidic residues" evidence="2">
    <location>
        <begin position="75"/>
        <end position="85"/>
    </location>
</feature>
<evidence type="ECO:0000313" key="4">
    <source>
        <dbReference type="Proteomes" id="UP001150907"/>
    </source>
</evidence>
<dbReference type="AlphaFoldDB" id="A0A9W8BDB5"/>
<name>A0A9W8BDB5_9FUNG</name>